<dbReference type="InterPro" id="IPR011701">
    <property type="entry name" value="MFS"/>
</dbReference>
<keyword evidence="3" id="KW-1133">Transmembrane helix</keyword>
<dbReference type="GO" id="GO:0022857">
    <property type="term" value="F:transmembrane transporter activity"/>
    <property type="evidence" value="ECO:0007669"/>
    <property type="project" value="InterPro"/>
</dbReference>
<proteinExistence type="predicted"/>
<dbReference type="InterPro" id="IPR036259">
    <property type="entry name" value="MFS_trans_sf"/>
</dbReference>
<dbReference type="Pfam" id="PF07690">
    <property type="entry name" value="MFS_1"/>
    <property type="match status" value="1"/>
</dbReference>
<dbReference type="Proteomes" id="UP000452235">
    <property type="component" value="Unassembled WGS sequence"/>
</dbReference>
<protein>
    <submittedName>
        <fullName evidence="5">MFS transporter</fullName>
    </submittedName>
</protein>
<dbReference type="SUPFAM" id="SSF103473">
    <property type="entry name" value="MFS general substrate transporter"/>
    <property type="match status" value="1"/>
</dbReference>
<evidence type="ECO:0000256" key="4">
    <source>
        <dbReference type="ARBA" id="ARBA00023136"/>
    </source>
</evidence>
<reference evidence="5 6" key="1">
    <citation type="submission" date="2020-01" db="EMBL/GenBank/DDBJ databases">
        <title>Aspergillus terreus IFO 6365 whole genome shotgun sequence.</title>
        <authorList>
            <person name="Kanamasa S."/>
            <person name="Takahashi H."/>
        </authorList>
    </citation>
    <scope>NUCLEOTIDE SEQUENCE [LARGE SCALE GENOMIC DNA]</scope>
    <source>
        <strain evidence="5 6">IFO 6365</strain>
    </source>
</reference>
<dbReference type="GO" id="GO:0005886">
    <property type="term" value="C:plasma membrane"/>
    <property type="evidence" value="ECO:0007669"/>
    <property type="project" value="TreeGrafter"/>
</dbReference>
<dbReference type="InterPro" id="IPR020846">
    <property type="entry name" value="MFS_dom"/>
</dbReference>
<dbReference type="EMBL" id="BLJY01000001">
    <property type="protein sequence ID" value="GFF12397.1"/>
    <property type="molecule type" value="Genomic_DNA"/>
</dbReference>
<dbReference type="Gene3D" id="1.20.1250.20">
    <property type="entry name" value="MFS general substrate transporter like domains"/>
    <property type="match status" value="1"/>
</dbReference>
<evidence type="ECO:0000256" key="2">
    <source>
        <dbReference type="ARBA" id="ARBA00022692"/>
    </source>
</evidence>
<dbReference type="OrthoDB" id="2585655at2759"/>
<evidence type="ECO:0000256" key="1">
    <source>
        <dbReference type="ARBA" id="ARBA00004141"/>
    </source>
</evidence>
<evidence type="ECO:0000313" key="6">
    <source>
        <dbReference type="Proteomes" id="UP000452235"/>
    </source>
</evidence>
<evidence type="ECO:0000256" key="3">
    <source>
        <dbReference type="ARBA" id="ARBA00022989"/>
    </source>
</evidence>
<accession>A0A5M3YQG7</accession>
<sequence length="490" mass="53465">MQSLLPTPSQDDRDPLRWPLWLKRCALIAASLANFITNMAGSGLSVATPNLMHEYHKSQSAATQLLIFNFLFLSIGNTFWVPLAHKLGKRASLLLSMILQAGTLVWCATPTSYPSLLAARCLQGFAGAAGESIVPELVSDVFFLHQRAAMMSIYVILISSGTAIGPLINSLMVQYLPSTWRAFMWLCCALAVADVGLIFFLCPESNFRRPEWDVTAPIRLPATPDGTEETAGLVEMFMEDPPPAGEYFVHQPALADIIVPIRIDHDLNFFSAMIAPLRLLIRPAVIWVILLYGLLSLFMADLPSSFNMSPLLEAPPYHFSSVAVGLVQIAALIGFLLACCGSGMLSDIITTRIGRRRGLGPVRAEDRLVSLIPGMAVGPAGCVLLAFACQNRMHWAAIATGFGMVSFGSLYTPNIGITYLTQRHQQDAAQCLVLVNVVKNLVAFLFLYEAVEWVQSQGYLEVYLVMAALGVVTVGAALPLYLCDAKRHME</sequence>
<gene>
    <name evidence="5" type="ORF">ATEIFO6365_0001062000</name>
</gene>
<dbReference type="VEuPathDB" id="FungiDB:ATEG_01416"/>
<keyword evidence="2" id="KW-0812">Transmembrane</keyword>
<name>A0A5M3YQG7_ASPTE</name>
<organism evidence="5 6">
    <name type="scientific">Aspergillus terreus</name>
    <dbReference type="NCBI Taxonomy" id="33178"/>
    <lineage>
        <taxon>Eukaryota</taxon>
        <taxon>Fungi</taxon>
        <taxon>Dikarya</taxon>
        <taxon>Ascomycota</taxon>
        <taxon>Pezizomycotina</taxon>
        <taxon>Eurotiomycetes</taxon>
        <taxon>Eurotiomycetidae</taxon>
        <taxon>Eurotiales</taxon>
        <taxon>Aspergillaceae</taxon>
        <taxon>Aspergillus</taxon>
        <taxon>Aspergillus subgen. Circumdati</taxon>
    </lineage>
</organism>
<keyword evidence="6" id="KW-1185">Reference proteome</keyword>
<evidence type="ECO:0000313" key="5">
    <source>
        <dbReference type="EMBL" id="GFF12397.1"/>
    </source>
</evidence>
<comment type="caution">
    <text evidence="5">The sequence shown here is derived from an EMBL/GenBank/DDBJ whole genome shotgun (WGS) entry which is preliminary data.</text>
</comment>
<dbReference type="PROSITE" id="PS50850">
    <property type="entry name" value="MFS"/>
    <property type="match status" value="1"/>
</dbReference>
<dbReference type="PANTHER" id="PTHR23502">
    <property type="entry name" value="MAJOR FACILITATOR SUPERFAMILY"/>
    <property type="match status" value="1"/>
</dbReference>
<comment type="subcellular location">
    <subcellularLocation>
        <location evidence="1">Membrane</location>
        <topology evidence="1">Multi-pass membrane protein</topology>
    </subcellularLocation>
</comment>
<dbReference type="AlphaFoldDB" id="A0A5M3YQG7"/>
<dbReference type="PANTHER" id="PTHR23502:SF181">
    <property type="entry name" value="MAJOR FACILITATOR SUPERFAMILY (MFS) PROFILE DOMAIN-CONTAINING PROTEIN"/>
    <property type="match status" value="1"/>
</dbReference>
<keyword evidence="4" id="KW-0472">Membrane</keyword>